<evidence type="ECO:0000313" key="2">
    <source>
        <dbReference type="Proteomes" id="UP000006228"/>
    </source>
</evidence>
<dbReference type="EMBL" id="AEVT01000083">
    <property type="protein sequence ID" value="EGA69400.1"/>
    <property type="molecule type" value="Genomic_DNA"/>
</dbReference>
<gene>
    <name evidence="1" type="ORF">VISI1226_09479</name>
</gene>
<organism evidence="1 2">
    <name type="scientific">Vibrio sinaloensis DSM 21326</name>
    <dbReference type="NCBI Taxonomy" id="945550"/>
    <lineage>
        <taxon>Bacteria</taxon>
        <taxon>Pseudomonadati</taxon>
        <taxon>Pseudomonadota</taxon>
        <taxon>Gammaproteobacteria</taxon>
        <taxon>Vibrionales</taxon>
        <taxon>Vibrionaceae</taxon>
        <taxon>Vibrio</taxon>
        <taxon>Vibrio oreintalis group</taxon>
    </lineage>
</organism>
<reference evidence="1 2" key="1">
    <citation type="journal article" date="2012" name="Int. J. Syst. Evol. Microbiol.">
        <title>Vibrio caribbeanicus sp. nov., isolated from the marine sponge Scleritoderma cyanea.</title>
        <authorList>
            <person name="Hoffmann M."/>
            <person name="Monday S.R."/>
            <person name="Allard M.W."/>
            <person name="Strain E.A."/>
            <person name="Whittaker P."/>
            <person name="Naum M."/>
            <person name="McCarthy P.J."/>
            <person name="Lopez J.V."/>
            <person name="Fischer M."/>
            <person name="Brown E.W."/>
        </authorList>
    </citation>
    <scope>NUCLEOTIDE SEQUENCE [LARGE SCALE GENOMIC DNA]</scope>
    <source>
        <strain evidence="2">DSMZ 21326</strain>
    </source>
</reference>
<dbReference type="Proteomes" id="UP000006228">
    <property type="component" value="Unassembled WGS sequence"/>
</dbReference>
<dbReference type="AlphaFoldDB" id="E8M944"/>
<evidence type="ECO:0000313" key="1">
    <source>
        <dbReference type="EMBL" id="EGA69400.1"/>
    </source>
</evidence>
<sequence>MFTLLAAVACGFGLYHWQFADFDLSGTRWHCSSTKASFTSKAYQGYSSIEELTTMYFPTNGSVLYYQSGVLNHKSGLVEPFELVLSARNKIVGQRIEQKFMTVDWNLIPKSSPVFVRDKNSLADFELDLGFYVDGDKLFFFNPKGAEDLNIACHQI</sequence>
<protein>
    <submittedName>
        <fullName evidence="1">Uncharacterized protein</fullName>
    </submittedName>
</protein>
<name>E8M944_PHOS4</name>
<proteinExistence type="predicted"/>
<dbReference type="eggNOG" id="ENOG50324FF">
    <property type="taxonomic scope" value="Bacteria"/>
</dbReference>
<comment type="caution">
    <text evidence="1">The sequence shown here is derived from an EMBL/GenBank/DDBJ whole genome shotgun (WGS) entry which is preliminary data.</text>
</comment>
<accession>E8M944</accession>